<feature type="transmembrane region" description="Helical" evidence="1">
    <location>
        <begin position="82"/>
        <end position="103"/>
    </location>
</feature>
<protein>
    <submittedName>
        <fullName evidence="3">22R</fullName>
    </submittedName>
</protein>
<sequence length="1574" mass="167086">MASNLVVTPHPLTLDGQTHIPAQLLPGQSLYSFLAANAPDSLDGGWAVTIGGRQVPVEMWTKTFPKDGHLIEVRSTVDNKQAFQLIALLVLTYFTFGIGSAAAGAWTVAGAYGAVAATAVYVAGSVIINKVLGPKPPKTPAAEESGGVYSLNGATNSSRPYQALGIPFGAIDIAPDLLSKPYSYFDGDDQYLALLLTPGINVARVDNVRNGDNPFSNYPGSQLFSSGMSGMPQQAIPLFTDVDSQAGGALQDEDKNPAVVVRTTPPDTVRIQVDIEYTLFGKGKKGNALYNEGTVTAEYRTAGSGSWLNLETRYVTNKDMRVHRMSLKKDVPPGQYDVRVTRSVMSLTGDNDVAQFNFTSLTSVQRDTAQYLGISRVGIIFKATGQLSGTPNEIKMRVTAKPVQTWTGTQWRIADTVDNGLSNPGAQMLAYIRGYYDEAGNLIGGMGLSDMFIDIPAFQAFILHCEANDYKYNYYLRDSRTHSEVLESIALVGFGQVTNATGKISVAWAGANQPVTAVVGMGTIRQGQFGVDYTLSNTADGVELSYFDADIGDTSVVRVASPGVTTALNPARIQAEGITTAKHAAEMARYHLGQSLYQAKDITFGADIEHITYRRLSVLSLSHDLTQWGYSGRLMAAAKVSGVVTLFLDTEVPPPSAGNAYVGVRIPGELSYRVMQVRPFSSPSKSIQLVGAWPIDAAFPGEASDNPAWDTTYCYDFKASPGYTVRVVGITPDADLKGAQVSVVPESAEFWNYVKTGTYIPAPNGSGLNTRPTVSGLKIVEAQVVQGNTVFTELSATWEVSGPYARADVLMAEGSGDSLLQTTSTTRSATWRIPGAGVYTVTVRPFNPDGLAGYAQSIVFATKGADAPPVNPDIFDVQQVSGGLRRYVWGFGSDTIQSADYAGVEIRYTSGSVQSPVWETMLPVAGDDGSGFHTAPFESPTPVSGTYTFSLRAVNTSGRLSDQTLTIVRALGKNLGELLDQINNDVSKAIVDAFQRDEAEARARVDAINAVITQVQDEATARATAVQQVTTALNQSIADQTAALLNEQLDRQAAIQTANQLRQSGDESLAYQISQISAGTGMQFDGIKTWYFDTTSEGWNGTAASGYLNPGDVYATSPTGLGVNGSAYRYVRMRIKRVGTPVWSGQLGWRSAGGTWSSLALSAPTFDANGVATVDANDIPWADTTVDQIRVKLSDTVTSSNYYLFDWVAIGRPTPGASVALVEDVRQANATALAAEAQQRNTLAVQLRGNYTGNDLDGLTSGLVYQERTARVTETSAISTRVDGMQVSLDGKASASALQTLSTKVETIDDRVTSASESVFALEAQLDGHTAGETGWTAGDTSVHVGARTVYSVIAESDLALARRVDTVSSDLGQFKGSATQQLQTLSTAQDAQAQLYQQVSASLDTKASTSSVNLLTTRVTEAEGNITANSQNIAQAQAAIANKADASAVSALQTTVNTIDGRTTANANSITAVQAAVDGKAAASTVLELTATVNSQGSTLTSINSQAFLALNSNNYIGGFKIGNNGQVVDFTVLADNFRIVAPAGGARLEYSAGTLRVYDNNNVLRVELGKLS</sequence>
<dbReference type="GeneID" id="2648393"/>
<evidence type="ECO:0000313" key="3">
    <source>
        <dbReference type="EMBL" id="AAP58689.1"/>
    </source>
</evidence>
<evidence type="ECO:0000313" key="4">
    <source>
        <dbReference type="Proteomes" id="UP000001774"/>
    </source>
</evidence>
<reference evidence="3 4" key="1">
    <citation type="journal article" date="2003" name="J. Mol. Biol.">
        <title>Genome of Xanthomonas oryzae bacteriophage Xp10: an odd T-odd phage.</title>
        <authorList>
            <person name="Yuzenkova J."/>
            <person name="Nechaev S."/>
            <person name="Berlin J."/>
            <person name="Rogulja D."/>
            <person name="Kuznedelov K."/>
            <person name="Inman R."/>
            <person name="Mushegian A."/>
            <person name="Severinov K."/>
        </authorList>
    </citation>
    <scope>NUCLEOTIDE SEQUENCE</scope>
</reference>
<evidence type="ECO:0000259" key="2">
    <source>
        <dbReference type="Pfam" id="PF24801"/>
    </source>
</evidence>
<keyword evidence="4" id="KW-1185">Reference proteome</keyword>
<keyword evidence="1" id="KW-0812">Transmembrane</keyword>
<dbReference type="InterPro" id="IPR055385">
    <property type="entry name" value="GpJ_HDII-ins2"/>
</dbReference>
<dbReference type="Proteomes" id="UP000001774">
    <property type="component" value="Segment"/>
</dbReference>
<organism evidence="3 4">
    <name type="scientific">Xanthomonas phage Xp10</name>
    <dbReference type="NCBI Taxonomy" id="2907956"/>
    <lineage>
        <taxon>Viruses</taxon>
        <taxon>Duplodnaviria</taxon>
        <taxon>Heunggongvirae</taxon>
        <taxon>Uroviricota</taxon>
        <taxon>Caudoviricetes</taxon>
        <taxon>Xipdecavirus</taxon>
        <taxon>Xipdecavirus Xp10</taxon>
    </lineage>
</organism>
<dbReference type="EMBL" id="AY299121">
    <property type="protein sequence ID" value="AAP58689.1"/>
    <property type="molecule type" value="Genomic_DNA"/>
</dbReference>
<keyword evidence="1" id="KW-0472">Membrane</keyword>
<proteinExistence type="predicted"/>
<evidence type="ECO:0000256" key="1">
    <source>
        <dbReference type="SAM" id="Phobius"/>
    </source>
</evidence>
<keyword evidence="1" id="KW-1133">Transmembrane helix</keyword>
<feature type="domain" description="Tip attachment protein J HDII-ins2" evidence="2">
    <location>
        <begin position="258"/>
        <end position="365"/>
    </location>
</feature>
<name>Q7Y5J5_9CAUD</name>
<feature type="transmembrane region" description="Helical" evidence="1">
    <location>
        <begin position="109"/>
        <end position="128"/>
    </location>
</feature>
<dbReference type="KEGG" id="vg:2648393"/>
<accession>Q7Y5J5</accession>
<dbReference type="RefSeq" id="NP_858969.1">
    <property type="nucleotide sequence ID" value="NC_004902.1"/>
</dbReference>
<dbReference type="Pfam" id="PF24801">
    <property type="entry name" value="FNIII-A_GpJ"/>
    <property type="match status" value="1"/>
</dbReference>